<dbReference type="PROSITE" id="PS50975">
    <property type="entry name" value="ATP_GRASP"/>
    <property type="match status" value="1"/>
</dbReference>
<name>A0A172ZBI9_9BACL</name>
<dbReference type="Gene3D" id="3.40.50.20">
    <property type="match status" value="1"/>
</dbReference>
<evidence type="ECO:0000313" key="3">
    <source>
        <dbReference type="EMBL" id="ANF94627.1"/>
    </source>
</evidence>
<dbReference type="KEGG" id="pbv:AR543_00315"/>
<reference evidence="3 4" key="2">
    <citation type="journal article" date="2016" name="Int. J. Syst. Evol. Microbiol.">
        <title>Paenibacillus bovis sp. nov., isolated from raw yak (Bos grunniens) milk.</title>
        <authorList>
            <person name="Gao C."/>
            <person name="Han J."/>
            <person name="Liu Z."/>
            <person name="Xu X."/>
            <person name="Hang F."/>
            <person name="Wu Z."/>
        </authorList>
    </citation>
    <scope>NUCLEOTIDE SEQUENCE [LARGE SCALE GENOMIC DNA]</scope>
    <source>
        <strain evidence="3 4">BD3526</strain>
    </source>
</reference>
<dbReference type="STRING" id="1616788.AR543_00315"/>
<dbReference type="GO" id="GO:0046872">
    <property type="term" value="F:metal ion binding"/>
    <property type="evidence" value="ECO:0007669"/>
    <property type="project" value="InterPro"/>
</dbReference>
<reference evidence="4" key="1">
    <citation type="submission" date="2015-10" db="EMBL/GenBank/DDBJ databases">
        <title>Genome of Paenibacillus bovis sp. nov.</title>
        <authorList>
            <person name="Wu Z."/>
            <person name="Gao C."/>
            <person name="Liu Z."/>
            <person name="Zheng H."/>
        </authorList>
    </citation>
    <scope>NUCLEOTIDE SEQUENCE [LARGE SCALE GENOMIC DNA]</scope>
    <source>
        <strain evidence="4">BD3526</strain>
    </source>
</reference>
<sequence>MSGRKVRIWFNRSFAVGYHYINAVRHNEDGMAFEIYGTHRDPEHVSLRACDYTEVEPVLSGEAYAAYCLDFCRRHQIEVFVPRWGMRYVVAAADAFAEMGVKLVCCTDRALLDQVEDKGNFFLSAEENNLMIVPEYRLVHTANEFKKAYEELRDMGLSVCFKPTRMEGGVGFRIIDPNYDPLTALFDTVSAKMSYEQAYHALSQTDSFPELMVMELLEGYEYSIDCLASPEGELLAAVPRRKAGGRSRLLEEVPELLEIARKVAQFYKIPYNYNLQLIYQGNVPKALEINPRMSGGLHMTCLSGVNFPYLAVKMALGYKVDPQTPEYGLLTSYVEQPVLMEGQPAQ</sequence>
<keyword evidence="1" id="KW-0067">ATP-binding</keyword>
<dbReference type="OrthoDB" id="9803907at2"/>
<dbReference type="InterPro" id="IPR011761">
    <property type="entry name" value="ATP-grasp"/>
</dbReference>
<organism evidence="3 4">
    <name type="scientific">Paenibacillus bovis</name>
    <dbReference type="NCBI Taxonomy" id="1616788"/>
    <lineage>
        <taxon>Bacteria</taxon>
        <taxon>Bacillati</taxon>
        <taxon>Bacillota</taxon>
        <taxon>Bacilli</taxon>
        <taxon>Bacillales</taxon>
        <taxon>Paenibacillaceae</taxon>
        <taxon>Paenibacillus</taxon>
    </lineage>
</organism>
<keyword evidence="1" id="KW-0547">Nucleotide-binding</keyword>
<dbReference type="RefSeq" id="WP_060530782.1">
    <property type="nucleotide sequence ID" value="NZ_CP013023.1"/>
</dbReference>
<evidence type="ECO:0000256" key="1">
    <source>
        <dbReference type="PROSITE-ProRule" id="PRU00409"/>
    </source>
</evidence>
<dbReference type="AlphaFoldDB" id="A0A172ZBI9"/>
<gene>
    <name evidence="3" type="ORF">AR543_00315</name>
</gene>
<accession>A0A172ZBI9</accession>
<evidence type="ECO:0000259" key="2">
    <source>
        <dbReference type="PROSITE" id="PS50975"/>
    </source>
</evidence>
<protein>
    <submittedName>
        <fullName evidence="3">Carbamoyl-phosphate synthase large subunit</fullName>
    </submittedName>
</protein>
<evidence type="ECO:0000313" key="4">
    <source>
        <dbReference type="Proteomes" id="UP000078148"/>
    </source>
</evidence>
<keyword evidence="4" id="KW-1185">Reference proteome</keyword>
<dbReference type="SUPFAM" id="SSF56059">
    <property type="entry name" value="Glutathione synthetase ATP-binding domain-like"/>
    <property type="match status" value="1"/>
</dbReference>
<dbReference type="PIRSF" id="PIRSF029120">
    <property type="entry name" value="UCP029120"/>
    <property type="match status" value="1"/>
</dbReference>
<dbReference type="Gene3D" id="3.30.470.20">
    <property type="entry name" value="ATP-grasp fold, B domain"/>
    <property type="match status" value="1"/>
</dbReference>
<dbReference type="InterPro" id="IPR011226">
    <property type="entry name" value="ATP-grasp_fam"/>
</dbReference>
<dbReference type="Proteomes" id="UP000078148">
    <property type="component" value="Chromosome"/>
</dbReference>
<feature type="domain" description="ATP-grasp" evidence="2">
    <location>
        <begin position="123"/>
        <end position="316"/>
    </location>
</feature>
<proteinExistence type="predicted"/>
<dbReference type="GO" id="GO:0005524">
    <property type="term" value="F:ATP binding"/>
    <property type="evidence" value="ECO:0007669"/>
    <property type="project" value="UniProtKB-UniRule"/>
</dbReference>
<dbReference type="EMBL" id="CP013023">
    <property type="protein sequence ID" value="ANF94627.1"/>
    <property type="molecule type" value="Genomic_DNA"/>
</dbReference>
<dbReference type="Pfam" id="PF15632">
    <property type="entry name" value="ATPgrasp_Ter"/>
    <property type="match status" value="1"/>
</dbReference>